<dbReference type="AlphaFoldDB" id="A0A501PHH1"/>
<dbReference type="Pfam" id="PF06073">
    <property type="entry name" value="DUF934"/>
    <property type="match status" value="1"/>
</dbReference>
<keyword evidence="2" id="KW-1185">Reference proteome</keyword>
<accession>A0A501PHH1</accession>
<dbReference type="InterPro" id="IPR008318">
    <property type="entry name" value="UCP030820"/>
</dbReference>
<dbReference type="EMBL" id="VFIY01000014">
    <property type="protein sequence ID" value="TPD59518.1"/>
    <property type="molecule type" value="Genomic_DNA"/>
</dbReference>
<dbReference type="PIRSF" id="PIRSF030820">
    <property type="entry name" value="UCP030820"/>
    <property type="match status" value="1"/>
</dbReference>
<organism evidence="1 2">
    <name type="scientific">Emcibacter nanhaiensis</name>
    <dbReference type="NCBI Taxonomy" id="1505037"/>
    <lineage>
        <taxon>Bacteria</taxon>
        <taxon>Pseudomonadati</taxon>
        <taxon>Pseudomonadota</taxon>
        <taxon>Alphaproteobacteria</taxon>
        <taxon>Emcibacterales</taxon>
        <taxon>Emcibacteraceae</taxon>
        <taxon>Emcibacter</taxon>
    </lineage>
</organism>
<reference evidence="2" key="1">
    <citation type="submission" date="2019-06" db="EMBL/GenBank/DDBJ databases">
        <title>The complete genome of Emcibacter congregatus ZYLT.</title>
        <authorList>
            <person name="Zhao Z."/>
        </authorList>
    </citation>
    <scope>NUCLEOTIDE SEQUENCE [LARGE SCALE GENOMIC DNA]</scope>
    <source>
        <strain evidence="2">MCCC 1A06723</strain>
    </source>
</reference>
<comment type="caution">
    <text evidence="1">The sequence shown here is derived from an EMBL/GenBank/DDBJ whole genome shotgun (WGS) entry which is preliminary data.</text>
</comment>
<evidence type="ECO:0000313" key="2">
    <source>
        <dbReference type="Proteomes" id="UP000319148"/>
    </source>
</evidence>
<protein>
    <submittedName>
        <fullName evidence="1">DUF934 domain-containing protein</fullName>
    </submittedName>
</protein>
<gene>
    <name evidence="1" type="ORF">FIV46_11710</name>
</gene>
<dbReference type="Proteomes" id="UP000319148">
    <property type="component" value="Unassembled WGS sequence"/>
</dbReference>
<proteinExistence type="predicted"/>
<name>A0A501PHH1_9PROT</name>
<sequence>MFLGDVIVPLDIWQADRDSLQNKNGKLGVQLEPDQHPSEIADDLEKFDVVAINFPSFMDGRGYSYAKILRDQYGYKGEIRAVGDIMRDQLFYLQRCGFNAFEIKNGKNIEEEIKGLDDFSETYQVSADQKVPLYRRR</sequence>
<evidence type="ECO:0000313" key="1">
    <source>
        <dbReference type="EMBL" id="TPD59518.1"/>
    </source>
</evidence>
<dbReference type="OrthoDB" id="9800421at2"/>